<evidence type="ECO:0000313" key="1">
    <source>
        <dbReference type="EMBL" id="BBO54057.1"/>
    </source>
</evidence>
<proteinExistence type="predicted"/>
<organism evidence="1">
    <name type="scientific">Abalone asfa-like virus</name>
    <dbReference type="NCBI Taxonomy" id="2839893"/>
    <lineage>
        <taxon>Viruses</taxon>
        <taxon>Varidnaviria</taxon>
        <taxon>Bamfordvirae</taxon>
        <taxon>Nucleocytoviricota</taxon>
        <taxon>Pokkesviricetes</taxon>
        <taxon>Asfuvirales</taxon>
        <taxon>Asfarviridae</taxon>
    </lineage>
</organism>
<accession>A0A5K7Y7X7</accession>
<name>A0A5K7Y7X7_9VIRU</name>
<sequence>MLIIIIIILILLIFCFCAFNREYFQVSPESLKLYNKAKKIFSDPDKTYTDLKKEFPKMNVVKYQDLKLGWQEGRLSPYQVDKIYMKI</sequence>
<reference evidence="1" key="1">
    <citation type="journal article" date="2020" name="Sci. Rep.">
        <title>A novel Asfarvirus-like virus identified as a potential cause of mass mortality of abalone.</title>
        <authorList>
            <person name="Matsuyama T."/>
            <person name="Takano T."/>
            <person name="Nishiki I."/>
            <person name="Fujiwara A."/>
            <person name="Kiryu I."/>
            <person name="Inada M."/>
            <person name="Sakai T."/>
            <person name="Terashima S."/>
            <person name="Matsuura Y."/>
            <person name="Isowa K."/>
            <person name="Nakayasu C."/>
        </authorList>
    </citation>
    <scope>NUCLEOTIDE SEQUENCE</scope>
</reference>
<protein>
    <submittedName>
        <fullName evidence="1">Uncharacterized protein</fullName>
    </submittedName>
</protein>
<dbReference type="EMBL" id="LC506465">
    <property type="protein sequence ID" value="BBO54057.1"/>
    <property type="molecule type" value="Genomic_DNA"/>
</dbReference>